<feature type="domain" description="DUF7745" evidence="1">
    <location>
        <begin position="32"/>
        <end position="219"/>
    </location>
</feature>
<dbReference type="Proteomes" id="UP001058974">
    <property type="component" value="Chromosome 7"/>
</dbReference>
<dbReference type="Pfam" id="PF24924">
    <property type="entry name" value="DUF7745"/>
    <property type="match status" value="1"/>
</dbReference>
<protein>
    <recommendedName>
        <fullName evidence="1">DUF7745 domain-containing protein</fullName>
    </recommendedName>
</protein>
<dbReference type="PANTHER" id="PTHR48154">
    <property type="entry name" value="PROTEIN, PUTATIVE-RELATED"/>
    <property type="match status" value="1"/>
</dbReference>
<comment type="caution">
    <text evidence="2">The sequence shown here is derived from an EMBL/GenBank/DDBJ whole genome shotgun (WGS) entry which is preliminary data.</text>
</comment>
<keyword evidence="3" id="KW-1185">Reference proteome</keyword>
<gene>
    <name evidence="2" type="ORF">KIW84_074182</name>
</gene>
<dbReference type="InterPro" id="IPR056647">
    <property type="entry name" value="DUF7745"/>
</dbReference>
<dbReference type="EMBL" id="JAMSHJ010000007">
    <property type="protein sequence ID" value="KAI5388389.1"/>
    <property type="molecule type" value="Genomic_DNA"/>
</dbReference>
<name>A0A9D4ZY90_PEA</name>
<organism evidence="2 3">
    <name type="scientific">Pisum sativum</name>
    <name type="common">Garden pea</name>
    <name type="synonym">Lathyrus oleraceus</name>
    <dbReference type="NCBI Taxonomy" id="3888"/>
    <lineage>
        <taxon>Eukaryota</taxon>
        <taxon>Viridiplantae</taxon>
        <taxon>Streptophyta</taxon>
        <taxon>Embryophyta</taxon>
        <taxon>Tracheophyta</taxon>
        <taxon>Spermatophyta</taxon>
        <taxon>Magnoliopsida</taxon>
        <taxon>eudicotyledons</taxon>
        <taxon>Gunneridae</taxon>
        <taxon>Pentapetalae</taxon>
        <taxon>rosids</taxon>
        <taxon>fabids</taxon>
        <taxon>Fabales</taxon>
        <taxon>Fabaceae</taxon>
        <taxon>Papilionoideae</taxon>
        <taxon>50 kb inversion clade</taxon>
        <taxon>NPAAA clade</taxon>
        <taxon>Hologalegina</taxon>
        <taxon>IRL clade</taxon>
        <taxon>Fabeae</taxon>
        <taxon>Lathyrus</taxon>
    </lineage>
</organism>
<proteinExistence type="predicted"/>
<dbReference type="AlphaFoldDB" id="A0A9D4ZY90"/>
<sequence length="366" mass="41440">MESERKNTLTLKFKLPRVDTLLALSSKITHYFHLASTIEEYEKLLGWYVKDHPPFTKLGKLLMPESVAEALHLSIEEVPLGIGPRGFSRKFLEDKEWALEKEGKWVPFNAILALLIYEVILFPNDDDYINHSIITVFVSRNPVPTLVSDVHYCLHTMHEKRKGVVLSCVSLLYTWILSHMPQKGSWVDFFKDLRWSQKFASLTAKALVWYLPTSNIEQVNFGTSSLVVSPSFILPIRLTSRPFSIFSLPDKVNFGAPSLVRYPSLLLPIRLTLGLFSSLSDKVNLGAPSSVSSSYILFLIRLTSGPLSSLYDKVDFEAPSSVRYPSFLFPIRLTYGPFSSLSDKVNFGAPSSVRYSYLPFSIRLTS</sequence>
<evidence type="ECO:0000259" key="1">
    <source>
        <dbReference type="Pfam" id="PF24924"/>
    </source>
</evidence>
<evidence type="ECO:0000313" key="2">
    <source>
        <dbReference type="EMBL" id="KAI5388389.1"/>
    </source>
</evidence>
<dbReference type="PANTHER" id="PTHR48154:SF1">
    <property type="entry name" value="PROTEIN, PUTATIVE-RELATED"/>
    <property type="match status" value="1"/>
</dbReference>
<accession>A0A9D4ZY90</accession>
<dbReference type="Gramene" id="Psat07G0418200-T1">
    <property type="protein sequence ID" value="KAI5388389.1"/>
    <property type="gene ID" value="KIW84_074182"/>
</dbReference>
<evidence type="ECO:0000313" key="3">
    <source>
        <dbReference type="Proteomes" id="UP001058974"/>
    </source>
</evidence>
<reference evidence="2 3" key="1">
    <citation type="journal article" date="2022" name="Nat. Genet.">
        <title>Improved pea reference genome and pan-genome highlight genomic features and evolutionary characteristics.</title>
        <authorList>
            <person name="Yang T."/>
            <person name="Liu R."/>
            <person name="Luo Y."/>
            <person name="Hu S."/>
            <person name="Wang D."/>
            <person name="Wang C."/>
            <person name="Pandey M.K."/>
            <person name="Ge S."/>
            <person name="Xu Q."/>
            <person name="Li N."/>
            <person name="Li G."/>
            <person name="Huang Y."/>
            <person name="Saxena R.K."/>
            <person name="Ji Y."/>
            <person name="Li M."/>
            <person name="Yan X."/>
            <person name="He Y."/>
            <person name="Liu Y."/>
            <person name="Wang X."/>
            <person name="Xiang C."/>
            <person name="Varshney R.K."/>
            <person name="Ding H."/>
            <person name="Gao S."/>
            <person name="Zong X."/>
        </authorList>
    </citation>
    <scope>NUCLEOTIDE SEQUENCE [LARGE SCALE GENOMIC DNA]</scope>
    <source>
        <strain evidence="2 3">cv. Zhongwan 6</strain>
    </source>
</reference>